<dbReference type="Proteomes" id="UP000789920">
    <property type="component" value="Unassembled WGS sequence"/>
</dbReference>
<reference evidence="1" key="1">
    <citation type="submission" date="2021-06" db="EMBL/GenBank/DDBJ databases">
        <authorList>
            <person name="Kallberg Y."/>
            <person name="Tangrot J."/>
            <person name="Rosling A."/>
        </authorList>
    </citation>
    <scope>NUCLEOTIDE SEQUENCE</scope>
    <source>
        <strain evidence="1">MA461A</strain>
    </source>
</reference>
<dbReference type="EMBL" id="CAJVQC010000869">
    <property type="protein sequence ID" value="CAG8482840.1"/>
    <property type="molecule type" value="Genomic_DNA"/>
</dbReference>
<comment type="caution">
    <text evidence="1">The sequence shown here is derived from an EMBL/GenBank/DDBJ whole genome shotgun (WGS) entry which is preliminary data.</text>
</comment>
<gene>
    <name evidence="1" type="ORF">RPERSI_LOCUS1053</name>
</gene>
<evidence type="ECO:0000313" key="2">
    <source>
        <dbReference type="Proteomes" id="UP000789920"/>
    </source>
</evidence>
<protein>
    <submittedName>
        <fullName evidence="1">28242_t:CDS:1</fullName>
    </submittedName>
</protein>
<keyword evidence="2" id="KW-1185">Reference proteome</keyword>
<sequence length="664" mass="76584">MTSGTNENDFSNRNPTSFLNDSTHSSDLSSTTSSQDFVLISPPRNVNDSYATDQSSNISIQGHSFDDDDAEDLVFPILHFSKNEGEDSEASSDSFDAIDDSHQLRDDDDIPIQPYSKLRNYKHYQFSFPVTFRVMYIGSDPSGECKKKTFSKFCNSLSQIFWEEAENTNATGDIRLEKRSVVFPVRNSPLQVEYCDDSGVALCEADFTNGSHEKAFEYLKRQFEITDNDSNLVDLCVVFLPFDYNSFPPDLLPTMKKLQERVTLFPVISSNVQRYSKLEREQKRRIIVKKLEENGIDIFMWKSDQILEDSDIMGDSNSRHETVYTKKILTVDEFIKFDSAQVYEDLQLFRARAIDLRNDRLRYERAKRRTQQCDKIASILRDFIVMCMILYTVYLFVSSVWHYAEWSVIPSEFAQSLQAISRASLKTPNGPHWIDIGNGDIDTQIEVVQESSNHYIFDVVNKKNFYDHAEKDVFEVVVTHNPPQVLGRHSVLDLGNGRYSFDIDTSNAKGDVIIEIRKNGQVVKVFPWYPKKKDKAGEKSKDTTISKKSENISFLDSFNNAALDMSLKINNAFENALYWSYSSAVYIEDKAFIVLRHIGEQATIAAIVVWESIKYWIPFVWEKLLIFSNDYVARLRYAAKRIKKGAFRMAKYMKDYLDLAEDDR</sequence>
<organism evidence="1 2">
    <name type="scientific">Racocetra persica</name>
    <dbReference type="NCBI Taxonomy" id="160502"/>
    <lineage>
        <taxon>Eukaryota</taxon>
        <taxon>Fungi</taxon>
        <taxon>Fungi incertae sedis</taxon>
        <taxon>Mucoromycota</taxon>
        <taxon>Glomeromycotina</taxon>
        <taxon>Glomeromycetes</taxon>
        <taxon>Diversisporales</taxon>
        <taxon>Gigasporaceae</taxon>
        <taxon>Racocetra</taxon>
    </lineage>
</organism>
<name>A0ACA9KMZ8_9GLOM</name>
<proteinExistence type="predicted"/>
<accession>A0ACA9KMZ8</accession>
<evidence type="ECO:0000313" key="1">
    <source>
        <dbReference type="EMBL" id="CAG8482840.1"/>
    </source>
</evidence>